<feature type="domain" description="Periplasmic binding protein" evidence="3">
    <location>
        <begin position="44"/>
        <end position="300"/>
    </location>
</feature>
<dbReference type="InterPro" id="IPR050555">
    <property type="entry name" value="Bact_Solute-Bind_Prot2"/>
</dbReference>
<proteinExistence type="inferred from homology"/>
<comment type="similarity">
    <text evidence="2">Belongs to the bacterial solute-binding protein 2 family.</text>
</comment>
<evidence type="ECO:0000259" key="3">
    <source>
        <dbReference type="Pfam" id="PF13407"/>
    </source>
</evidence>
<dbReference type="Gene3D" id="3.40.50.2300">
    <property type="match status" value="2"/>
</dbReference>
<reference evidence="4 5" key="1">
    <citation type="submission" date="2016-10" db="EMBL/GenBank/DDBJ databases">
        <authorList>
            <person name="Varghese N."/>
            <person name="Submissions S."/>
        </authorList>
    </citation>
    <scope>NUCLEOTIDE SEQUENCE [LARGE SCALE GENOMIC DNA]</scope>
    <source>
        <strain evidence="4 5">YR512</strain>
    </source>
</reference>
<evidence type="ECO:0000313" key="5">
    <source>
        <dbReference type="Proteomes" id="UP000198841"/>
    </source>
</evidence>
<dbReference type="PANTHER" id="PTHR30036:SF7">
    <property type="entry name" value="ABC TRANSPORTER PERIPLASMIC-BINDING PROTEIN YPHF"/>
    <property type="match status" value="1"/>
</dbReference>
<gene>
    <name evidence="4" type="ORF">SAMN05518863_107106</name>
</gene>
<organism evidence="4 5">
    <name type="scientific">Candidatus Pantoea symbiotica</name>
    <dbReference type="NCBI Taxonomy" id="1884370"/>
    <lineage>
        <taxon>Bacteria</taxon>
        <taxon>Pseudomonadati</taxon>
        <taxon>Pseudomonadota</taxon>
        <taxon>Gammaproteobacteria</taxon>
        <taxon>Enterobacterales</taxon>
        <taxon>Erwiniaceae</taxon>
        <taxon>Pantoea</taxon>
    </lineage>
</organism>
<dbReference type="PANTHER" id="PTHR30036">
    <property type="entry name" value="D-XYLOSE-BINDING PERIPLASMIC PROTEIN"/>
    <property type="match status" value="1"/>
</dbReference>
<dbReference type="CDD" id="cd06302">
    <property type="entry name" value="PBP1_LsrB_Quorum_Sensing-like"/>
    <property type="match status" value="1"/>
</dbReference>
<dbReference type="InterPro" id="IPR025997">
    <property type="entry name" value="SBP_2_dom"/>
</dbReference>
<dbReference type="Proteomes" id="UP000198841">
    <property type="component" value="Unassembled WGS sequence"/>
</dbReference>
<evidence type="ECO:0000313" key="4">
    <source>
        <dbReference type="EMBL" id="SFK45551.1"/>
    </source>
</evidence>
<name>A0A1I3ZPD5_9GAMM</name>
<dbReference type="InterPro" id="IPR028082">
    <property type="entry name" value="Peripla_BP_I"/>
</dbReference>
<evidence type="ECO:0000256" key="1">
    <source>
        <dbReference type="ARBA" id="ARBA00004418"/>
    </source>
</evidence>
<evidence type="ECO:0000256" key="2">
    <source>
        <dbReference type="ARBA" id="ARBA00007639"/>
    </source>
</evidence>
<comment type="caution">
    <text evidence="4">The sequence shown here is derived from an EMBL/GenBank/DDBJ whole genome shotgun (WGS) entry which is preliminary data.</text>
</comment>
<dbReference type="SUPFAM" id="SSF53822">
    <property type="entry name" value="Periplasmic binding protein-like I"/>
    <property type="match status" value="1"/>
</dbReference>
<dbReference type="Pfam" id="PF13407">
    <property type="entry name" value="Peripla_BP_4"/>
    <property type="match status" value="1"/>
</dbReference>
<sequence>MRAPLRISNCCAINPGEIKMRRITTAVCSLSLLFSGYALAAEKVAFVPQIIGIPYFQAMEAGGKRAASDLGVEFVYSGPVDTNPMDQLQIVQNLIAQKVNAIGISVLDASSIAPVLAQAKANNVHLFTSDSDAPDSGRPVYVAQATDQGLGDTIIDEMVKRVGDHGKIGIVSGEATASNLNSWIGFMQQRVKSKYPHITLLKPQYAGGSASRAAQIATDLMSANPDIKGLIAMASTTCPGVAQAIETAGKNDKVIGSGFCSPNTARAYLKSGAFGYTVLWDPEKLGYLTVWAGKQLIDGKAFSAENRVPGFAEPVKFDSKTGVLLLGSPAVFTKENVDQFKF</sequence>
<protein>
    <submittedName>
        <fullName evidence="4">Monosaccharide ABC transporter substrate-binding protein, CUT2 family</fullName>
    </submittedName>
</protein>
<dbReference type="EMBL" id="FOSD01000007">
    <property type="protein sequence ID" value="SFK45551.1"/>
    <property type="molecule type" value="Genomic_DNA"/>
</dbReference>
<comment type="subcellular location">
    <subcellularLocation>
        <location evidence="1">Periplasm</location>
    </subcellularLocation>
</comment>
<accession>A0A1I3ZPD5</accession>
<keyword evidence="5" id="KW-1185">Reference proteome</keyword>